<comment type="caution">
    <text evidence="13">The sequence shown here is derived from an EMBL/GenBank/DDBJ whole genome shotgun (WGS) entry which is preliminary data.</text>
</comment>
<dbReference type="InterPro" id="IPR014347">
    <property type="entry name" value="Tautomerase/MIF_sf"/>
</dbReference>
<dbReference type="AlphaFoldDB" id="A0A0C1QV00"/>
<dbReference type="GO" id="GO:0050178">
    <property type="term" value="F:phenylpyruvate tautomerase activity"/>
    <property type="evidence" value="ECO:0007669"/>
    <property type="project" value="UniProtKB-EC"/>
</dbReference>
<dbReference type="EMBL" id="JHEG04000001">
    <property type="protein sequence ID" value="KAF3888884.1"/>
    <property type="molecule type" value="Genomic_DNA"/>
</dbReference>
<keyword evidence="14" id="KW-1185">Reference proteome</keyword>
<protein>
    <recommendedName>
        <fullName evidence="11">L-dopachrome isomerase</fullName>
        <ecNumber evidence="8">5.3.2.1</ecNumber>
        <ecNumber evidence="7">5.3.3.12</ecNumber>
    </recommendedName>
    <alternativeName>
        <fullName evidence="9">L-dopachrome tautomerase</fullName>
    </alternativeName>
    <alternativeName>
        <fullName evidence="10">Phenylpyruvate tautomerase</fullName>
    </alternativeName>
</protein>
<keyword evidence="2" id="KW-0202">Cytokine</keyword>
<evidence type="ECO:0000256" key="9">
    <source>
        <dbReference type="ARBA" id="ARBA00041631"/>
    </source>
</evidence>
<dbReference type="PANTHER" id="PTHR11954">
    <property type="entry name" value="D-DOPACHROME DECARBOXYLASE"/>
    <property type="match status" value="1"/>
</dbReference>
<evidence type="ECO:0000313" key="12">
    <source>
        <dbReference type="EMBL" id="KAF3888884.1"/>
    </source>
</evidence>
<accession>A0A0C1QV00</accession>
<dbReference type="SUPFAM" id="SSF55331">
    <property type="entry name" value="Tautomerase/MIF"/>
    <property type="match status" value="1"/>
</dbReference>
<evidence type="ECO:0000256" key="2">
    <source>
        <dbReference type="ARBA" id="ARBA00022514"/>
    </source>
</evidence>
<evidence type="ECO:0000256" key="10">
    <source>
        <dbReference type="ARBA" id="ARBA00041912"/>
    </source>
</evidence>
<dbReference type="OrthoDB" id="5769863at2"/>
<dbReference type="GO" id="GO:0005125">
    <property type="term" value="F:cytokine activity"/>
    <property type="evidence" value="ECO:0007669"/>
    <property type="project" value="UniProtKB-KW"/>
</dbReference>
<comment type="catalytic activity">
    <reaction evidence="5">
        <text>3-phenylpyruvate = enol-phenylpyruvate</text>
        <dbReference type="Rhea" id="RHEA:17097"/>
        <dbReference type="ChEBI" id="CHEBI:16815"/>
        <dbReference type="ChEBI" id="CHEBI:18005"/>
        <dbReference type="EC" id="5.3.2.1"/>
    </reaction>
</comment>
<keyword evidence="3" id="KW-0964">Secreted</keyword>
<dbReference type="Pfam" id="PF01187">
    <property type="entry name" value="MIF"/>
    <property type="match status" value="1"/>
</dbReference>
<dbReference type="EC" id="5.3.3.12" evidence="7"/>
<dbReference type="Gene3D" id="3.30.429.10">
    <property type="entry name" value="Macrophage Migration Inhibitory Factor"/>
    <property type="match status" value="1"/>
</dbReference>
<evidence type="ECO:0000256" key="11">
    <source>
        <dbReference type="ARBA" id="ARBA00042730"/>
    </source>
</evidence>
<name>A0A0C1QV00_9CYAN</name>
<evidence type="ECO:0000256" key="7">
    <source>
        <dbReference type="ARBA" id="ARBA00038932"/>
    </source>
</evidence>
<dbReference type="EC" id="5.3.2.1" evidence="8"/>
<evidence type="ECO:0000256" key="3">
    <source>
        <dbReference type="ARBA" id="ARBA00022525"/>
    </source>
</evidence>
<evidence type="ECO:0000256" key="6">
    <source>
        <dbReference type="ARBA" id="ARBA00036823"/>
    </source>
</evidence>
<evidence type="ECO:0000313" key="13">
    <source>
        <dbReference type="EMBL" id="KIE07623.1"/>
    </source>
</evidence>
<evidence type="ECO:0000313" key="14">
    <source>
        <dbReference type="Proteomes" id="UP000029738"/>
    </source>
</evidence>
<proteinExistence type="predicted"/>
<evidence type="ECO:0000256" key="5">
    <source>
        <dbReference type="ARBA" id="ARBA00036735"/>
    </source>
</evidence>
<evidence type="ECO:0000256" key="4">
    <source>
        <dbReference type="ARBA" id="ARBA00023235"/>
    </source>
</evidence>
<dbReference type="RefSeq" id="WP_038087765.1">
    <property type="nucleotide sequence ID" value="NZ_JHEG04000001.1"/>
</dbReference>
<dbReference type="STRING" id="1479485.DA73_0242030"/>
<dbReference type="GO" id="GO:0004167">
    <property type="term" value="F:dopachrome isomerase activity"/>
    <property type="evidence" value="ECO:0007669"/>
    <property type="project" value="UniProtKB-EC"/>
</dbReference>
<evidence type="ECO:0000256" key="8">
    <source>
        <dbReference type="ARBA" id="ARBA00039086"/>
    </source>
</evidence>
<reference evidence="12" key="2">
    <citation type="submission" date="2019-11" db="EMBL/GenBank/DDBJ databases">
        <title>Improved Assembly of Tolypothrix boutellei genome.</title>
        <authorList>
            <person name="Sarangi A.N."/>
            <person name="Mukherjee M."/>
            <person name="Ghosh S."/>
            <person name="Singh D."/>
            <person name="Das A."/>
            <person name="Kant S."/>
            <person name="Prusty A."/>
            <person name="Tripathy S."/>
        </authorList>
    </citation>
    <scope>NUCLEOTIDE SEQUENCE</scope>
    <source>
        <strain evidence="12">VB521301</strain>
    </source>
</reference>
<dbReference type="Proteomes" id="UP000029738">
    <property type="component" value="Unassembled WGS sequence"/>
</dbReference>
<dbReference type="PANTHER" id="PTHR11954:SF6">
    <property type="entry name" value="MACROPHAGE MIGRATION INHIBITORY FACTOR"/>
    <property type="match status" value="1"/>
</dbReference>
<dbReference type="GO" id="GO:0005615">
    <property type="term" value="C:extracellular space"/>
    <property type="evidence" value="ECO:0007669"/>
    <property type="project" value="UniProtKB-KW"/>
</dbReference>
<dbReference type="EMBL" id="JHEG02000059">
    <property type="protein sequence ID" value="KIE07623.1"/>
    <property type="molecule type" value="Genomic_DNA"/>
</dbReference>
<sequence length="117" mass="12992">MPLIKVQTSVSTPPKAEIETLLKNLSAKLAKHTGKPESYVMTAFETEIPMTFGGTTDPVCYVEIKSIGTMLPQQTKEMSQDFCQEIDRALGVPQNRIYIEFADSRAAMWGWNGTTFG</sequence>
<dbReference type="InterPro" id="IPR001398">
    <property type="entry name" value="Macrophage_inhib_fac"/>
</dbReference>
<keyword evidence="4" id="KW-0413">Isomerase</keyword>
<comment type="catalytic activity">
    <reaction evidence="6">
        <text>L-dopachrome = 5,6-dihydroxyindole-2-carboxylate</text>
        <dbReference type="Rhea" id="RHEA:13041"/>
        <dbReference type="ChEBI" id="CHEBI:16875"/>
        <dbReference type="ChEBI" id="CHEBI:57509"/>
        <dbReference type="EC" id="5.3.3.12"/>
    </reaction>
</comment>
<organism evidence="13">
    <name type="scientific">Tolypothrix bouteillei VB521301</name>
    <dbReference type="NCBI Taxonomy" id="1479485"/>
    <lineage>
        <taxon>Bacteria</taxon>
        <taxon>Bacillati</taxon>
        <taxon>Cyanobacteriota</taxon>
        <taxon>Cyanophyceae</taxon>
        <taxon>Nostocales</taxon>
        <taxon>Tolypothrichaceae</taxon>
        <taxon>Tolypothrix</taxon>
    </lineage>
</organism>
<reference evidence="13" key="1">
    <citation type="journal article" date="2015" name="Genome Announc.">
        <title>Draft Genome Sequence of Tolypothrix boutellei Strain VB521301.</title>
        <authorList>
            <person name="Chandrababunaidu M.M."/>
            <person name="Singh D."/>
            <person name="Sen D."/>
            <person name="Bhan S."/>
            <person name="Das S."/>
            <person name="Gupta A."/>
            <person name="Adhikary S.P."/>
            <person name="Tripathy S."/>
        </authorList>
    </citation>
    <scope>NUCLEOTIDE SEQUENCE</scope>
    <source>
        <strain evidence="13">VB521301</strain>
    </source>
</reference>
<gene>
    <name evidence="13" type="ORF">DA73_0242030</name>
    <name evidence="12" type="ORF">DA73_0400027920</name>
</gene>
<comment type="subcellular location">
    <subcellularLocation>
        <location evidence="1">Secreted</location>
    </subcellularLocation>
</comment>
<evidence type="ECO:0000256" key="1">
    <source>
        <dbReference type="ARBA" id="ARBA00004613"/>
    </source>
</evidence>